<dbReference type="EMBL" id="JBBCAQ010000020">
    <property type="protein sequence ID" value="KAK7592953.1"/>
    <property type="molecule type" value="Genomic_DNA"/>
</dbReference>
<organism evidence="1 2">
    <name type="scientific">Parthenolecanium corni</name>
    <dbReference type="NCBI Taxonomy" id="536013"/>
    <lineage>
        <taxon>Eukaryota</taxon>
        <taxon>Metazoa</taxon>
        <taxon>Ecdysozoa</taxon>
        <taxon>Arthropoda</taxon>
        <taxon>Hexapoda</taxon>
        <taxon>Insecta</taxon>
        <taxon>Pterygota</taxon>
        <taxon>Neoptera</taxon>
        <taxon>Paraneoptera</taxon>
        <taxon>Hemiptera</taxon>
        <taxon>Sternorrhyncha</taxon>
        <taxon>Coccoidea</taxon>
        <taxon>Coccidae</taxon>
        <taxon>Parthenolecanium</taxon>
    </lineage>
</organism>
<dbReference type="AlphaFoldDB" id="A0AAN9TKC9"/>
<accession>A0AAN9TKC9</accession>
<evidence type="ECO:0000313" key="1">
    <source>
        <dbReference type="EMBL" id="KAK7592953.1"/>
    </source>
</evidence>
<keyword evidence="2" id="KW-1185">Reference proteome</keyword>
<evidence type="ECO:0000313" key="2">
    <source>
        <dbReference type="Proteomes" id="UP001367676"/>
    </source>
</evidence>
<protein>
    <submittedName>
        <fullName evidence="1">Uncharacterized protein</fullName>
    </submittedName>
</protein>
<dbReference type="Proteomes" id="UP001367676">
    <property type="component" value="Unassembled WGS sequence"/>
</dbReference>
<name>A0AAN9TKC9_9HEMI</name>
<proteinExistence type="predicted"/>
<comment type="caution">
    <text evidence="1">The sequence shown here is derived from an EMBL/GenBank/DDBJ whole genome shotgun (WGS) entry which is preliminary data.</text>
</comment>
<reference evidence="1 2" key="1">
    <citation type="submission" date="2024-03" db="EMBL/GenBank/DDBJ databases">
        <title>Adaptation during the transition from Ophiocordyceps entomopathogen to insect associate is accompanied by gene loss and intensified selection.</title>
        <authorList>
            <person name="Ward C.M."/>
            <person name="Onetto C.A."/>
            <person name="Borneman A.R."/>
        </authorList>
    </citation>
    <scope>NUCLEOTIDE SEQUENCE [LARGE SCALE GENOMIC DNA]</scope>
    <source>
        <strain evidence="1">AWRI1</strain>
        <tissue evidence="1">Single Adult Female</tissue>
    </source>
</reference>
<sequence length="96" mass="10929">MKNPEELSPPVSEINRIVQNTVTAKNITPDSLASSINPIHRYLSYRIHDPGFLDLKEEDHIFFLERLIKPECVTKALGLVKIIGKLHERGLLKKCP</sequence>
<gene>
    <name evidence="1" type="ORF">V9T40_007705</name>
</gene>